<dbReference type="InParanoid" id="A0A1Y5SVB6"/>
<feature type="active site" description="Schiff-base intermediate with DXP" evidence="13">
    <location>
        <position position="174"/>
    </location>
</feature>
<evidence type="ECO:0000259" key="14">
    <source>
        <dbReference type="Pfam" id="PF05690"/>
    </source>
</evidence>
<dbReference type="HAMAP" id="MF_00443">
    <property type="entry name" value="ThiG"/>
    <property type="match status" value="1"/>
</dbReference>
<dbReference type="OrthoDB" id="9805935at2"/>
<comment type="subcellular location">
    <subcellularLocation>
        <location evidence="2 13">Cytoplasm</location>
    </subcellularLocation>
</comment>
<dbReference type="InterPro" id="IPR012675">
    <property type="entry name" value="Beta-grasp_dom_sf"/>
</dbReference>
<protein>
    <recommendedName>
        <fullName evidence="5 13">Thiazole synthase</fullName>
        <ecNumber evidence="4 13">2.8.1.10</ecNumber>
    </recommendedName>
</protein>
<dbReference type="InterPro" id="IPR033983">
    <property type="entry name" value="Thiazole_synthase_ThiG"/>
</dbReference>
<dbReference type="GO" id="GO:0005737">
    <property type="term" value="C:cytoplasm"/>
    <property type="evidence" value="ECO:0007669"/>
    <property type="project" value="UniProtKB-SubCell"/>
</dbReference>
<dbReference type="PANTHER" id="PTHR34266:SF2">
    <property type="entry name" value="THIAZOLE SYNTHASE"/>
    <property type="match status" value="1"/>
</dbReference>
<evidence type="ECO:0000256" key="4">
    <source>
        <dbReference type="ARBA" id="ARBA00011960"/>
    </source>
</evidence>
<dbReference type="Pfam" id="PF02597">
    <property type="entry name" value="ThiS"/>
    <property type="match status" value="1"/>
</dbReference>
<accession>A0A1Y5SVB6</accession>
<dbReference type="InterPro" id="IPR013785">
    <property type="entry name" value="Aldolase_TIM"/>
</dbReference>
<gene>
    <name evidence="13 15" type="primary">thiG</name>
    <name evidence="15" type="ORF">OCH7691_02128</name>
</gene>
<dbReference type="PANTHER" id="PTHR34266">
    <property type="entry name" value="THIAZOLE SYNTHASE"/>
    <property type="match status" value="1"/>
</dbReference>
<dbReference type="InterPro" id="IPR010035">
    <property type="entry name" value="Thi_S"/>
</dbReference>
<dbReference type="EMBL" id="FWFR01000001">
    <property type="protein sequence ID" value="SLN48864.1"/>
    <property type="molecule type" value="Genomic_DNA"/>
</dbReference>
<sequence>MRLTINGEARDVADALTVADLLVELGLDGRKIAFERNLEIVPRSAYQATSLADGDRLEIVHFIGGGSGLAAAAPDDDDMLEVAGLRFRSRLLVGTGKYRDFEETRRAIEASGAEIVTVAVRRVNITDPKQPMLVDHVDPKKYTYLPNTAFCYTADEAVRTLRLAREAGGWELVKLEVLGDHKTLYPDMLETLRAAEELIRDGFKVMVYCSDDPLMAKRLEDLGCVAIMPLAAPIGSGLGLQNPVNIRIIIEQSSVPVLVDAGVGTASDAALAMELGCDGVLMNTAIAHAKDPVMMAHAMRHGVEAGRLAYLAGRMPKKFYADPSSPLAGLI</sequence>
<evidence type="ECO:0000256" key="1">
    <source>
        <dbReference type="ARBA" id="ARBA00002834"/>
    </source>
</evidence>
<dbReference type="InterPro" id="IPR016155">
    <property type="entry name" value="Mopterin_synth/thiamin_S_b"/>
</dbReference>
<dbReference type="Pfam" id="PF05690">
    <property type="entry name" value="ThiG"/>
    <property type="match status" value="1"/>
</dbReference>
<dbReference type="FunCoup" id="A0A1Y5SVB6">
    <property type="interactions" value="361"/>
</dbReference>
<reference evidence="15 16" key="1">
    <citation type="submission" date="2017-03" db="EMBL/GenBank/DDBJ databases">
        <authorList>
            <person name="Afonso C.L."/>
            <person name="Miller P.J."/>
            <person name="Scott M.A."/>
            <person name="Spackman E."/>
            <person name="Goraichik I."/>
            <person name="Dimitrov K.M."/>
            <person name="Suarez D.L."/>
            <person name="Swayne D.E."/>
        </authorList>
    </citation>
    <scope>NUCLEOTIDE SEQUENCE [LARGE SCALE GENOMIC DNA]</scope>
    <source>
        <strain evidence="15 16">CECT 7691</strain>
    </source>
</reference>
<feature type="binding site" evidence="13">
    <location>
        <begin position="261"/>
        <end position="262"/>
    </location>
    <ligand>
        <name>1-deoxy-D-xylulose 5-phosphate</name>
        <dbReference type="ChEBI" id="CHEBI:57792"/>
    </ligand>
</feature>
<dbReference type="InterPro" id="IPR008867">
    <property type="entry name" value="ThiG"/>
</dbReference>
<evidence type="ECO:0000256" key="3">
    <source>
        <dbReference type="ARBA" id="ARBA00004948"/>
    </source>
</evidence>
<organism evidence="15 16">
    <name type="scientific">Oceanibacterium hippocampi</name>
    <dbReference type="NCBI Taxonomy" id="745714"/>
    <lineage>
        <taxon>Bacteria</taxon>
        <taxon>Pseudomonadati</taxon>
        <taxon>Pseudomonadota</taxon>
        <taxon>Alphaproteobacteria</taxon>
        <taxon>Sneathiellales</taxon>
        <taxon>Sneathiellaceae</taxon>
        <taxon>Oceanibacterium</taxon>
    </lineage>
</organism>
<dbReference type="AlphaFoldDB" id="A0A1Y5SVB6"/>
<evidence type="ECO:0000313" key="15">
    <source>
        <dbReference type="EMBL" id="SLN48864.1"/>
    </source>
</evidence>
<evidence type="ECO:0000256" key="6">
    <source>
        <dbReference type="ARBA" id="ARBA00022490"/>
    </source>
</evidence>
<evidence type="ECO:0000256" key="12">
    <source>
        <dbReference type="ARBA" id="ARBA00062692"/>
    </source>
</evidence>
<dbReference type="EC" id="2.8.1.10" evidence="4 13"/>
<evidence type="ECO:0000256" key="11">
    <source>
        <dbReference type="ARBA" id="ARBA00060826"/>
    </source>
</evidence>
<proteinExistence type="inferred from homology"/>
<dbReference type="GO" id="GO:1990107">
    <property type="term" value="F:thiazole synthase activity"/>
    <property type="evidence" value="ECO:0007669"/>
    <property type="project" value="UniProtKB-EC"/>
</dbReference>
<dbReference type="InterPro" id="IPR003749">
    <property type="entry name" value="ThiS/MoaD-like"/>
</dbReference>
<evidence type="ECO:0000256" key="2">
    <source>
        <dbReference type="ARBA" id="ARBA00004496"/>
    </source>
</evidence>
<dbReference type="FunFam" id="3.20.20.70:FF:000049">
    <property type="entry name" value="Thiazole synthase"/>
    <property type="match status" value="1"/>
</dbReference>
<evidence type="ECO:0000256" key="8">
    <source>
        <dbReference type="ARBA" id="ARBA00022977"/>
    </source>
</evidence>
<dbReference type="SUPFAM" id="SSF110399">
    <property type="entry name" value="ThiG-like"/>
    <property type="match status" value="1"/>
</dbReference>
<evidence type="ECO:0000256" key="9">
    <source>
        <dbReference type="ARBA" id="ARBA00023270"/>
    </source>
</evidence>
<dbReference type="SUPFAM" id="SSF54285">
    <property type="entry name" value="MoaD/ThiS"/>
    <property type="match status" value="1"/>
</dbReference>
<feature type="binding site" evidence="13">
    <location>
        <begin position="283"/>
        <end position="284"/>
    </location>
    <ligand>
        <name>1-deoxy-D-xylulose 5-phosphate</name>
        <dbReference type="ChEBI" id="CHEBI:57792"/>
    </ligand>
</feature>
<keyword evidence="9 13" id="KW-0704">Schiff base</keyword>
<feature type="domain" description="Thiazole synthase ThiG" evidence="14">
    <location>
        <begin position="82"/>
        <end position="326"/>
    </location>
</feature>
<dbReference type="Gene3D" id="3.10.20.30">
    <property type="match status" value="1"/>
</dbReference>
<dbReference type="GO" id="GO:0009229">
    <property type="term" value="P:thiamine diphosphate biosynthetic process"/>
    <property type="evidence" value="ECO:0007669"/>
    <property type="project" value="UniProtKB-UniRule"/>
</dbReference>
<dbReference type="RefSeq" id="WP_085883326.1">
    <property type="nucleotide sequence ID" value="NZ_FWFR01000001.1"/>
</dbReference>
<keyword evidence="8 13" id="KW-0784">Thiamine biosynthesis</keyword>
<dbReference type="UniPathway" id="UPA00060"/>
<dbReference type="CDD" id="cd00565">
    <property type="entry name" value="Ubl_ThiS"/>
    <property type="match status" value="1"/>
</dbReference>
<dbReference type="Proteomes" id="UP000193200">
    <property type="component" value="Unassembled WGS sequence"/>
</dbReference>
<evidence type="ECO:0000256" key="13">
    <source>
        <dbReference type="HAMAP-Rule" id="MF_00443"/>
    </source>
</evidence>
<comment type="pathway">
    <text evidence="3 13">Cofactor biosynthesis; thiamine diphosphate biosynthesis.</text>
</comment>
<keyword evidence="6 13" id="KW-0963">Cytoplasm</keyword>
<comment type="function">
    <text evidence="1 13">Catalyzes the rearrangement of 1-deoxy-D-xylulose 5-phosphate (DXP) to produce the thiazole phosphate moiety of thiamine. Sulfur is provided by the thiocarboxylate moiety of the carrier protein ThiS. In vitro, sulfur can be provided by H(2)S.</text>
</comment>
<evidence type="ECO:0000256" key="10">
    <source>
        <dbReference type="ARBA" id="ARBA00049897"/>
    </source>
</evidence>
<feature type="binding site" evidence="13">
    <location>
        <position position="235"/>
    </location>
    <ligand>
        <name>1-deoxy-D-xylulose 5-phosphate</name>
        <dbReference type="ChEBI" id="CHEBI:57792"/>
    </ligand>
</feature>
<evidence type="ECO:0000313" key="16">
    <source>
        <dbReference type="Proteomes" id="UP000193200"/>
    </source>
</evidence>
<dbReference type="CDD" id="cd04728">
    <property type="entry name" value="ThiG"/>
    <property type="match status" value="1"/>
</dbReference>
<evidence type="ECO:0000256" key="7">
    <source>
        <dbReference type="ARBA" id="ARBA00022679"/>
    </source>
</evidence>
<dbReference type="Gene3D" id="3.20.20.70">
    <property type="entry name" value="Aldolase class I"/>
    <property type="match status" value="1"/>
</dbReference>
<comment type="subunit">
    <text evidence="12 13">Homotetramer. Forms heterodimers with either ThiH or ThiS.</text>
</comment>
<comment type="similarity">
    <text evidence="11 13">Belongs to the ThiG family.</text>
</comment>
<keyword evidence="7 13" id="KW-0808">Transferase</keyword>
<name>A0A1Y5SVB6_9PROT</name>
<dbReference type="NCBIfam" id="TIGR01683">
    <property type="entry name" value="thiS"/>
    <property type="match status" value="1"/>
</dbReference>
<comment type="catalytic activity">
    <reaction evidence="10 13">
        <text>[ThiS sulfur-carrier protein]-C-terminal-Gly-aminoethanethioate + 2-iminoacetate + 1-deoxy-D-xylulose 5-phosphate = [ThiS sulfur-carrier protein]-C-terminal Gly-Gly + 2-[(2R,5Z)-2-carboxy-4-methylthiazol-5(2H)-ylidene]ethyl phosphate + 2 H2O + H(+)</text>
        <dbReference type="Rhea" id="RHEA:26297"/>
        <dbReference type="Rhea" id="RHEA-COMP:12909"/>
        <dbReference type="Rhea" id="RHEA-COMP:19908"/>
        <dbReference type="ChEBI" id="CHEBI:15377"/>
        <dbReference type="ChEBI" id="CHEBI:15378"/>
        <dbReference type="ChEBI" id="CHEBI:57792"/>
        <dbReference type="ChEBI" id="CHEBI:62899"/>
        <dbReference type="ChEBI" id="CHEBI:77846"/>
        <dbReference type="ChEBI" id="CHEBI:90778"/>
        <dbReference type="ChEBI" id="CHEBI:232372"/>
        <dbReference type="EC" id="2.8.1.10"/>
    </reaction>
</comment>
<keyword evidence="16" id="KW-1185">Reference proteome</keyword>
<evidence type="ECO:0000256" key="5">
    <source>
        <dbReference type="ARBA" id="ARBA00019753"/>
    </source>
</evidence>